<dbReference type="EMBL" id="JASGBI010000001">
    <property type="protein sequence ID" value="MDI9238748.1"/>
    <property type="molecule type" value="Genomic_DNA"/>
</dbReference>
<feature type="region of interest" description="Disordered" evidence="1">
    <location>
        <begin position="45"/>
        <end position="84"/>
    </location>
</feature>
<dbReference type="Pfam" id="PF14307">
    <property type="entry name" value="Glyco_tran_WbsX"/>
    <property type="match status" value="1"/>
</dbReference>
<protein>
    <submittedName>
        <fullName evidence="2">Glycoside hydrolase family 99-like domain-containing protein</fullName>
    </submittedName>
</protein>
<dbReference type="Proteomes" id="UP001321580">
    <property type="component" value="Unassembled WGS sequence"/>
</dbReference>
<evidence type="ECO:0000313" key="3">
    <source>
        <dbReference type="Proteomes" id="UP001321580"/>
    </source>
</evidence>
<evidence type="ECO:0000256" key="1">
    <source>
        <dbReference type="SAM" id="MobiDB-lite"/>
    </source>
</evidence>
<gene>
    <name evidence="2" type="ORF">QLQ15_07445</name>
</gene>
<sequence length="695" mass="78560">MTSRLQEGLRTAVFNGLRAAFRITPMPERMRDRLRQSYLERFADTLPQGPRGKKADTTKAAHRPRARSDAPALGHVPRRQEPLPSPLPATLVAFYLPQFHTIAENDAWWGKGFTEWRNVSRALPQFEGHAQPRLPGDLGFYDLRNPHVMRDQAALAREYGIGAFCFYYYWFGGKTLLEAPLQQWLQDDSIDLPFCLCWANENWSRRWDGRADDILIGQQHSAEDDLAFIAHIAPYLRDRRYLRVDGKPLLLVYRPGLLPEPKATAARWRAWCNEHGIGEIFIAYTQSFDRADPTDYGFDAAVEFPPNLATPANITADQQLINPDFRGQVLDWRELANDYRQRPLPGYRLFPGVNCGWDNEARRPGAGRTYLHSAPRRYRDWLGDTIHRRLAGRPASDRLVFVNAWNEWAEGAVLEPDARLGHAWLQATRDALTRSVTPTSTDTTLLRPCLVVHAWYPDVLDEIIGMLVSGAHRFRVIVTTSAEKVAQVRAMIDKHGIEAEIEAVENRGRDILPFLRVADRLLNEGEQLVLKLHTKKSPHRHDGDAWRSQLIGHLLSPSRVDGIVRAYREDSGLGLVAPEGHVQPLGFYWGANEGNVRYLASRLGIAAPEVDSDDFISGSMFWARLEALRPLLDAHLDDWEFEAEAGQVDGTFAHAIERVFALAARDAGYRVRSAAGVCGEPEPPASQPYAFARRG</sequence>
<dbReference type="InterPro" id="IPR032719">
    <property type="entry name" value="WbsX"/>
</dbReference>
<organism evidence="2 3">
    <name type="scientific">Lysobacter stagni</name>
    <dbReference type="NCBI Taxonomy" id="3045172"/>
    <lineage>
        <taxon>Bacteria</taxon>
        <taxon>Pseudomonadati</taxon>
        <taxon>Pseudomonadota</taxon>
        <taxon>Gammaproteobacteria</taxon>
        <taxon>Lysobacterales</taxon>
        <taxon>Lysobacteraceae</taxon>
        <taxon>Lysobacter</taxon>
    </lineage>
</organism>
<dbReference type="RefSeq" id="WP_283212195.1">
    <property type="nucleotide sequence ID" value="NZ_JASGBI010000001.1"/>
</dbReference>
<dbReference type="Pfam" id="PF05045">
    <property type="entry name" value="RgpF"/>
    <property type="match status" value="1"/>
</dbReference>
<dbReference type="PANTHER" id="PTHR41244">
    <property type="entry name" value="RHAMNAN SYNTHESIS F"/>
    <property type="match status" value="1"/>
</dbReference>
<evidence type="ECO:0000313" key="2">
    <source>
        <dbReference type="EMBL" id="MDI9238748.1"/>
    </source>
</evidence>
<dbReference type="PANTHER" id="PTHR41244:SF1">
    <property type="entry name" value="GLYCOSYLTRANSFERASE"/>
    <property type="match status" value="1"/>
</dbReference>
<accession>A0ABT6XF36</accession>
<dbReference type="Gene3D" id="3.20.20.80">
    <property type="entry name" value="Glycosidases"/>
    <property type="match status" value="1"/>
</dbReference>
<proteinExistence type="predicted"/>
<reference evidence="2 3" key="1">
    <citation type="submission" date="2023-05" db="EMBL/GenBank/DDBJ databases">
        <title>Lysobacter sp. strain LF1 Genome sequencing and assembly.</title>
        <authorList>
            <person name="Jung Y."/>
        </authorList>
    </citation>
    <scope>NUCLEOTIDE SEQUENCE [LARGE SCALE GENOMIC DNA]</scope>
    <source>
        <strain evidence="2 3">LF1</strain>
    </source>
</reference>
<keyword evidence="3" id="KW-1185">Reference proteome</keyword>
<comment type="caution">
    <text evidence="2">The sequence shown here is derived from an EMBL/GenBank/DDBJ whole genome shotgun (WGS) entry which is preliminary data.</text>
</comment>
<name>A0ABT6XF36_9GAMM</name>
<dbReference type="CDD" id="cd11579">
    <property type="entry name" value="Glyco_tran_WbsX"/>
    <property type="match status" value="1"/>
</dbReference>
<dbReference type="InterPro" id="IPR007739">
    <property type="entry name" value="RgpF"/>
</dbReference>